<reference evidence="12 13" key="1">
    <citation type="submission" date="2019-06" db="EMBL/GenBank/DDBJ databases">
        <title>Whole genome shotgun sequence of Cellulomonas uda NBRC 3747.</title>
        <authorList>
            <person name="Hosoyama A."/>
            <person name="Uohara A."/>
            <person name="Ohji S."/>
            <person name="Ichikawa N."/>
        </authorList>
    </citation>
    <scope>NUCLEOTIDE SEQUENCE [LARGE SCALE GENOMIC DNA]</scope>
    <source>
        <strain evidence="12 13">NBRC 3747</strain>
    </source>
</reference>
<dbReference type="Pfam" id="PF00355">
    <property type="entry name" value="Rieske"/>
    <property type="match status" value="1"/>
</dbReference>
<evidence type="ECO:0000259" key="11">
    <source>
        <dbReference type="PROSITE" id="PS51296"/>
    </source>
</evidence>
<dbReference type="GO" id="GO:0004497">
    <property type="term" value="F:monooxygenase activity"/>
    <property type="evidence" value="ECO:0007669"/>
    <property type="project" value="UniProtKB-ARBA"/>
</dbReference>
<evidence type="ECO:0000256" key="3">
    <source>
        <dbReference type="ARBA" id="ARBA00022714"/>
    </source>
</evidence>
<dbReference type="PRINTS" id="PR00162">
    <property type="entry name" value="RIESKE"/>
</dbReference>
<dbReference type="Proteomes" id="UP000315842">
    <property type="component" value="Unassembled WGS sequence"/>
</dbReference>
<dbReference type="GO" id="GO:0046872">
    <property type="term" value="F:metal ion binding"/>
    <property type="evidence" value="ECO:0007669"/>
    <property type="project" value="UniProtKB-KW"/>
</dbReference>
<comment type="caution">
    <text evidence="12">The sequence shown here is derived from an EMBL/GenBank/DDBJ whole genome shotgun (WGS) entry which is preliminary data.</text>
</comment>
<dbReference type="PROSITE" id="PS51318">
    <property type="entry name" value="TAT"/>
    <property type="match status" value="1"/>
</dbReference>
<feature type="region of interest" description="Disordered" evidence="10">
    <location>
        <begin position="1"/>
        <end position="32"/>
    </location>
</feature>
<dbReference type="RefSeq" id="WP_141318800.1">
    <property type="nucleotide sequence ID" value="NZ_BJLP01000008.1"/>
</dbReference>
<dbReference type="GO" id="GO:0016020">
    <property type="term" value="C:membrane"/>
    <property type="evidence" value="ECO:0007669"/>
    <property type="project" value="InterPro"/>
</dbReference>
<dbReference type="GO" id="GO:0051537">
    <property type="term" value="F:2 iron, 2 sulfur cluster binding"/>
    <property type="evidence" value="ECO:0007669"/>
    <property type="project" value="UniProtKB-KW"/>
</dbReference>
<evidence type="ECO:0000256" key="6">
    <source>
        <dbReference type="ARBA" id="ARBA00023014"/>
    </source>
</evidence>
<evidence type="ECO:0000256" key="10">
    <source>
        <dbReference type="SAM" id="MobiDB-lite"/>
    </source>
</evidence>
<dbReference type="InterPro" id="IPR017941">
    <property type="entry name" value="Rieske_2Fe-2S"/>
</dbReference>
<dbReference type="InterPro" id="IPR005805">
    <property type="entry name" value="Rieske_Fe-S_prot_C"/>
</dbReference>
<dbReference type="PANTHER" id="PTHR10134">
    <property type="entry name" value="CYTOCHROME B-C1 COMPLEX SUBUNIT RIESKE, MITOCHONDRIAL"/>
    <property type="match status" value="1"/>
</dbReference>
<dbReference type="InterPro" id="IPR036922">
    <property type="entry name" value="Rieske_2Fe-2S_sf"/>
</dbReference>
<evidence type="ECO:0000313" key="12">
    <source>
        <dbReference type="EMBL" id="GEA80272.1"/>
    </source>
</evidence>
<accession>A0A4Y3K8I3</accession>
<evidence type="ECO:0000313" key="13">
    <source>
        <dbReference type="Proteomes" id="UP000315842"/>
    </source>
</evidence>
<dbReference type="EMBL" id="BJLP01000008">
    <property type="protein sequence ID" value="GEA80272.1"/>
    <property type="molecule type" value="Genomic_DNA"/>
</dbReference>
<keyword evidence="6" id="KW-0411">Iron-sulfur</keyword>
<evidence type="ECO:0000256" key="2">
    <source>
        <dbReference type="ARBA" id="ARBA00015816"/>
    </source>
</evidence>
<evidence type="ECO:0000256" key="7">
    <source>
        <dbReference type="ARBA" id="ARBA00023157"/>
    </source>
</evidence>
<keyword evidence="5" id="KW-0408">Iron</keyword>
<dbReference type="InterPro" id="IPR006311">
    <property type="entry name" value="TAT_signal"/>
</dbReference>
<dbReference type="GO" id="GO:0016705">
    <property type="term" value="F:oxidoreductase activity, acting on paired donors, with incorporation or reduction of molecular oxygen"/>
    <property type="evidence" value="ECO:0007669"/>
    <property type="project" value="UniProtKB-ARBA"/>
</dbReference>
<evidence type="ECO:0000256" key="8">
    <source>
        <dbReference type="ARBA" id="ARBA00029586"/>
    </source>
</evidence>
<comment type="function">
    <text evidence="1">Iron-sulfur subunit of the cytochrome bc1 complex, an essential component of the respiratory electron transport chain required for ATP synthesis. The bc1 complex catalyzes the oxidation of menaquinol and the reduction of cytochrome c in the respiratory chain. The bc1 complex operates through a Q-cycle mechanism that couples electron transfer to generation of the proton gradient that drives ATP synthesis.</text>
</comment>
<dbReference type="Gene3D" id="2.102.10.10">
    <property type="entry name" value="Rieske [2Fe-2S] iron-sulphur domain"/>
    <property type="match status" value="1"/>
</dbReference>
<dbReference type="CDD" id="cd03467">
    <property type="entry name" value="Rieske"/>
    <property type="match status" value="1"/>
</dbReference>
<dbReference type="AlphaFoldDB" id="A0A4Y3K8I3"/>
<evidence type="ECO:0000256" key="5">
    <source>
        <dbReference type="ARBA" id="ARBA00023004"/>
    </source>
</evidence>
<dbReference type="InterPro" id="IPR014349">
    <property type="entry name" value="Rieske_Fe-S_prot"/>
</dbReference>
<feature type="domain" description="Rieske" evidence="11">
    <location>
        <begin position="86"/>
        <end position="178"/>
    </location>
</feature>
<dbReference type="SUPFAM" id="SSF50022">
    <property type="entry name" value="ISP domain"/>
    <property type="match status" value="1"/>
</dbReference>
<evidence type="ECO:0000256" key="9">
    <source>
        <dbReference type="ARBA" id="ARBA00034078"/>
    </source>
</evidence>
<keyword evidence="4" id="KW-0479">Metal-binding</keyword>
<protein>
    <recommendedName>
        <fullName evidence="2">Cytochrome bc1 complex Rieske iron-sulfur subunit</fullName>
    </recommendedName>
    <alternativeName>
        <fullName evidence="8">Cytochrome bc1 reductase complex subunit QcrA</fullName>
    </alternativeName>
</protein>
<sequence>MTRTTTRPAPAEQGAEQDAPHQDAPHDEHANGCTGCLDRRQVLRGAGGVTLAAAGVVVLAACGGTADAGGATTPGAGGGTGSGADGALAQVADVPVGGALLVEAGGQKLLLVQETAGTVTALSAICTHQGCTVQPAEGELDCPCHGSTFQLDGTPVSGPAKDPLPAVAVHVKDGAVFSGTA</sequence>
<organism evidence="12 13">
    <name type="scientific">Cellulomonas uda</name>
    <dbReference type="NCBI Taxonomy" id="1714"/>
    <lineage>
        <taxon>Bacteria</taxon>
        <taxon>Bacillati</taxon>
        <taxon>Actinomycetota</taxon>
        <taxon>Actinomycetes</taxon>
        <taxon>Micrococcales</taxon>
        <taxon>Cellulomonadaceae</taxon>
        <taxon>Cellulomonas</taxon>
    </lineage>
</organism>
<gene>
    <name evidence="12" type="ORF">CUD01_07160</name>
</gene>
<dbReference type="PROSITE" id="PS51296">
    <property type="entry name" value="RIESKE"/>
    <property type="match status" value="1"/>
</dbReference>
<keyword evidence="3" id="KW-0001">2Fe-2S</keyword>
<feature type="compositionally biased region" description="Basic and acidic residues" evidence="10">
    <location>
        <begin position="18"/>
        <end position="30"/>
    </location>
</feature>
<comment type="cofactor">
    <cofactor evidence="9">
        <name>[2Fe-2S] cluster</name>
        <dbReference type="ChEBI" id="CHEBI:190135"/>
    </cofactor>
</comment>
<name>A0A4Y3K8I3_CELUD</name>
<evidence type="ECO:0000256" key="1">
    <source>
        <dbReference type="ARBA" id="ARBA00002494"/>
    </source>
</evidence>
<evidence type="ECO:0000256" key="4">
    <source>
        <dbReference type="ARBA" id="ARBA00022723"/>
    </source>
</evidence>
<keyword evidence="7" id="KW-1015">Disulfide bond</keyword>
<proteinExistence type="predicted"/>
<keyword evidence="13" id="KW-1185">Reference proteome</keyword>